<dbReference type="GO" id="GO:0000271">
    <property type="term" value="P:polysaccharide biosynthetic process"/>
    <property type="evidence" value="ECO:0007669"/>
    <property type="project" value="TreeGrafter"/>
</dbReference>
<gene>
    <name evidence="8" type="ORF">SAMN06265371_1046</name>
</gene>
<feature type="active site" description="Proton acceptor" evidence="5">
    <location>
        <position position="61"/>
    </location>
</feature>
<evidence type="ECO:0000256" key="5">
    <source>
        <dbReference type="PIRSR" id="PIRSR600888-1"/>
    </source>
</evidence>
<evidence type="ECO:0000313" key="8">
    <source>
        <dbReference type="EMBL" id="SNR49844.1"/>
    </source>
</evidence>
<dbReference type="InterPro" id="IPR011051">
    <property type="entry name" value="RmlC_Cupin_sf"/>
</dbReference>
<comment type="catalytic activity">
    <reaction evidence="1 7">
        <text>dTDP-4-dehydro-6-deoxy-alpha-D-glucose = dTDP-4-dehydro-beta-L-rhamnose</text>
        <dbReference type="Rhea" id="RHEA:16969"/>
        <dbReference type="ChEBI" id="CHEBI:57649"/>
        <dbReference type="ChEBI" id="CHEBI:62830"/>
        <dbReference type="EC" id="5.1.3.13"/>
    </reaction>
</comment>
<dbReference type="Gene3D" id="2.60.120.10">
    <property type="entry name" value="Jelly Rolls"/>
    <property type="match status" value="1"/>
</dbReference>
<dbReference type="PANTHER" id="PTHR21047:SF2">
    <property type="entry name" value="THYMIDINE DIPHOSPHO-4-KETO-RHAMNOSE 3,5-EPIMERASE"/>
    <property type="match status" value="1"/>
</dbReference>
<dbReference type="InterPro" id="IPR000888">
    <property type="entry name" value="RmlC-like"/>
</dbReference>
<dbReference type="Proteomes" id="UP000198384">
    <property type="component" value="Unassembled WGS sequence"/>
</dbReference>
<proteinExistence type="inferred from homology"/>
<protein>
    <recommendedName>
        <fullName evidence="4 7">dTDP-4-dehydrorhamnose 3,5-epimerase</fullName>
        <ecNumber evidence="3 7">5.1.3.13</ecNumber>
    </recommendedName>
    <alternativeName>
        <fullName evidence="7">Thymidine diphospho-4-keto-rhamnose 3,5-epimerase</fullName>
    </alternativeName>
</protein>
<comment type="subunit">
    <text evidence="7">Homodimer.</text>
</comment>
<reference evidence="8 9" key="1">
    <citation type="submission" date="2017-06" db="EMBL/GenBank/DDBJ databases">
        <authorList>
            <person name="Kim H.J."/>
            <person name="Triplett B.A."/>
        </authorList>
    </citation>
    <scope>NUCLEOTIDE SEQUENCE [LARGE SCALE GENOMIC DNA]</scope>
    <source>
        <strain evidence="8 9">DSM 29150</strain>
    </source>
</reference>
<comment type="function">
    <text evidence="2 7">Catalyzes the epimerization of the C3' and C5'positions of dTDP-6-deoxy-D-xylo-4-hexulose, forming dTDP-6-deoxy-L-lyxo-4-hexulose.</text>
</comment>
<keyword evidence="7" id="KW-0413">Isomerase</keyword>
<dbReference type="PANTHER" id="PTHR21047">
    <property type="entry name" value="DTDP-6-DEOXY-D-GLUCOSE-3,5 EPIMERASE"/>
    <property type="match status" value="1"/>
</dbReference>
<feature type="site" description="Participates in a stacking interaction with the thymidine ring of dTDP-4-oxo-6-deoxyglucose" evidence="6">
    <location>
        <position position="137"/>
    </location>
</feature>
<comment type="pathway">
    <text evidence="7">Carbohydrate biosynthesis; dTDP-L-rhamnose biosynthesis.</text>
</comment>
<feature type="active site" description="Proton donor" evidence="5">
    <location>
        <position position="131"/>
    </location>
</feature>
<organism evidence="8 9">
    <name type="scientific">Lutibacter agarilyticus</name>
    <dbReference type="NCBI Taxonomy" id="1109740"/>
    <lineage>
        <taxon>Bacteria</taxon>
        <taxon>Pseudomonadati</taxon>
        <taxon>Bacteroidota</taxon>
        <taxon>Flavobacteriia</taxon>
        <taxon>Flavobacteriales</taxon>
        <taxon>Flavobacteriaceae</taxon>
        <taxon>Lutibacter</taxon>
    </lineage>
</organism>
<dbReference type="SUPFAM" id="SSF51182">
    <property type="entry name" value="RmlC-like cupins"/>
    <property type="match status" value="1"/>
</dbReference>
<dbReference type="GO" id="GO:0008830">
    <property type="term" value="F:dTDP-4-dehydrorhamnose 3,5-epimerase activity"/>
    <property type="evidence" value="ECO:0007669"/>
    <property type="project" value="UniProtKB-UniRule"/>
</dbReference>
<dbReference type="OrthoDB" id="9800680at2"/>
<evidence type="ECO:0000256" key="4">
    <source>
        <dbReference type="ARBA" id="ARBA00019595"/>
    </source>
</evidence>
<dbReference type="InterPro" id="IPR014710">
    <property type="entry name" value="RmlC-like_jellyroll"/>
</dbReference>
<dbReference type="GO" id="GO:0005829">
    <property type="term" value="C:cytosol"/>
    <property type="evidence" value="ECO:0007669"/>
    <property type="project" value="TreeGrafter"/>
</dbReference>
<name>A0A238WUC3_9FLAO</name>
<keyword evidence="9" id="KW-1185">Reference proteome</keyword>
<dbReference type="GO" id="GO:0019305">
    <property type="term" value="P:dTDP-rhamnose biosynthetic process"/>
    <property type="evidence" value="ECO:0007669"/>
    <property type="project" value="UniProtKB-UniRule"/>
</dbReference>
<evidence type="ECO:0000313" key="9">
    <source>
        <dbReference type="Proteomes" id="UP000198384"/>
    </source>
</evidence>
<comment type="similarity">
    <text evidence="7">Belongs to the dTDP-4-dehydrorhamnose 3,5-epimerase family.</text>
</comment>
<evidence type="ECO:0000256" key="3">
    <source>
        <dbReference type="ARBA" id="ARBA00012098"/>
    </source>
</evidence>
<accession>A0A238WUC3</accession>
<dbReference type="EMBL" id="FZNT01000004">
    <property type="protein sequence ID" value="SNR49844.1"/>
    <property type="molecule type" value="Genomic_DNA"/>
</dbReference>
<dbReference type="CDD" id="cd00438">
    <property type="entry name" value="cupin_RmlC"/>
    <property type="match status" value="1"/>
</dbReference>
<dbReference type="NCBIfam" id="TIGR01221">
    <property type="entry name" value="rmlC"/>
    <property type="match status" value="1"/>
</dbReference>
<dbReference type="AlphaFoldDB" id="A0A238WUC3"/>
<evidence type="ECO:0000256" key="6">
    <source>
        <dbReference type="PIRSR" id="PIRSR600888-3"/>
    </source>
</evidence>
<evidence type="ECO:0000256" key="7">
    <source>
        <dbReference type="RuleBase" id="RU364069"/>
    </source>
</evidence>
<dbReference type="EC" id="5.1.3.13" evidence="3 7"/>
<dbReference type="RefSeq" id="WP_089381131.1">
    <property type="nucleotide sequence ID" value="NZ_FZNT01000004.1"/>
</dbReference>
<sequence length="192" mass="22112">MKVIKTSIPDVLVFEPTIYGDERGYFMESFREDKIKEYIGNVNFVQDNESFSEYGVLRGLHFQRPPFTQSKLVRVMQGEVLDIAVDIRLGSPTYGKYVAEKLSGENKRQLWVPQGFAHGFVVLSKTALFSYKCDNYYAPTHDGGIAWNDPAIHIDWLLPNSVIQLSEKDKHQPSLTEIKDFTFEQFNKEATY</sequence>
<evidence type="ECO:0000256" key="2">
    <source>
        <dbReference type="ARBA" id="ARBA00001997"/>
    </source>
</evidence>
<dbReference type="UniPathway" id="UPA00124"/>
<dbReference type="Pfam" id="PF00908">
    <property type="entry name" value="dTDP_sugar_isom"/>
    <property type="match status" value="1"/>
</dbReference>
<evidence type="ECO:0000256" key="1">
    <source>
        <dbReference type="ARBA" id="ARBA00001298"/>
    </source>
</evidence>